<evidence type="ECO:0000256" key="2">
    <source>
        <dbReference type="SAM" id="Phobius"/>
    </source>
</evidence>
<evidence type="ECO:0000313" key="4">
    <source>
        <dbReference type="Proteomes" id="UP000039046"/>
    </source>
</evidence>
<evidence type="ECO:0008006" key="5">
    <source>
        <dbReference type="Google" id="ProtNLM"/>
    </source>
</evidence>
<sequence length="273" mass="30857">MSKSKEQYAPLMAHDDDDYSSSASTIEAADPALLKSRPVAPAINKILAATCVILLTLLGFQSLYVWREHAKYKKLQYFDTNYHNLSIAGIVHRVANAKSDFNSPNETIAAAAWDSIQSGHGDVIVDPEWAAKQGLPPSFEHPFIPGKSVYILEAYHMIHCLKVLRNHYMALHTPTAQSPKKEAWELEHDVHCFDTLRQHVMCHADYNLMHSEGHNDVGVHQPRMCRDWDALRDWATENSAHWRDHINPRPEGELWWNYDDKGSDGLPVASLGG</sequence>
<keyword evidence="2" id="KW-0472">Membrane</keyword>
<feature type="transmembrane region" description="Helical" evidence="2">
    <location>
        <begin position="46"/>
        <end position="66"/>
    </location>
</feature>
<proteinExistence type="inferred from homology"/>
<comment type="similarity">
    <text evidence="1">Belongs to the ustYa family.</text>
</comment>
<gene>
    <name evidence="3" type="ORF">VHEMI02480</name>
</gene>
<dbReference type="PANTHER" id="PTHR33365:SF6">
    <property type="entry name" value="OXIDASE USTYA"/>
    <property type="match status" value="1"/>
</dbReference>
<dbReference type="GO" id="GO:0043386">
    <property type="term" value="P:mycotoxin biosynthetic process"/>
    <property type="evidence" value="ECO:0007669"/>
    <property type="project" value="InterPro"/>
</dbReference>
<keyword evidence="2" id="KW-1133">Transmembrane helix</keyword>
<name>A0A0A1TAM3_9HYPO</name>
<keyword evidence="4" id="KW-1185">Reference proteome</keyword>
<dbReference type="Proteomes" id="UP000039046">
    <property type="component" value="Unassembled WGS sequence"/>
</dbReference>
<dbReference type="AlphaFoldDB" id="A0A0A1TAM3"/>
<reference evidence="3 4" key="1">
    <citation type="journal article" date="2015" name="Genome Announc.">
        <title>Draft Genome Sequence and Gene Annotation of the Entomopathogenic Fungus Verticillium hemipterigenum.</title>
        <authorList>
            <person name="Horn F."/>
            <person name="Habel A."/>
            <person name="Scharf D.H."/>
            <person name="Dworschak J."/>
            <person name="Brakhage A.A."/>
            <person name="Guthke R."/>
            <person name="Hertweck C."/>
            <person name="Linde J."/>
        </authorList>
    </citation>
    <scope>NUCLEOTIDE SEQUENCE [LARGE SCALE GENOMIC DNA]</scope>
</reference>
<dbReference type="EMBL" id="CDHN01000001">
    <property type="protein sequence ID" value="CEJ82414.1"/>
    <property type="molecule type" value="Genomic_DNA"/>
</dbReference>
<dbReference type="InterPro" id="IPR021765">
    <property type="entry name" value="UstYa-like"/>
</dbReference>
<evidence type="ECO:0000313" key="3">
    <source>
        <dbReference type="EMBL" id="CEJ82414.1"/>
    </source>
</evidence>
<dbReference type="STRING" id="1531966.A0A0A1TAM3"/>
<organism evidence="3 4">
    <name type="scientific">[Torrubiella] hemipterigena</name>
    <dbReference type="NCBI Taxonomy" id="1531966"/>
    <lineage>
        <taxon>Eukaryota</taxon>
        <taxon>Fungi</taxon>
        <taxon>Dikarya</taxon>
        <taxon>Ascomycota</taxon>
        <taxon>Pezizomycotina</taxon>
        <taxon>Sordariomycetes</taxon>
        <taxon>Hypocreomycetidae</taxon>
        <taxon>Hypocreales</taxon>
        <taxon>Clavicipitaceae</taxon>
        <taxon>Clavicipitaceae incertae sedis</taxon>
        <taxon>'Torrubiella' clade</taxon>
    </lineage>
</organism>
<dbReference type="Pfam" id="PF11807">
    <property type="entry name" value="UstYa"/>
    <property type="match status" value="1"/>
</dbReference>
<dbReference type="HOGENOM" id="CLU_042941_1_0_1"/>
<evidence type="ECO:0000256" key="1">
    <source>
        <dbReference type="ARBA" id="ARBA00035112"/>
    </source>
</evidence>
<protein>
    <recommendedName>
        <fullName evidence="5">Tat pathway signal sequence</fullName>
    </recommendedName>
</protein>
<keyword evidence="2" id="KW-0812">Transmembrane</keyword>
<dbReference type="PANTHER" id="PTHR33365">
    <property type="entry name" value="YALI0B05434P"/>
    <property type="match status" value="1"/>
</dbReference>
<accession>A0A0A1TAM3</accession>
<dbReference type="OrthoDB" id="3687641at2759"/>